<dbReference type="FunFam" id="3.20.20.70:FF:000062">
    <property type="entry name" value="Cytochrome b2, mitochondrial, putative"/>
    <property type="match status" value="1"/>
</dbReference>
<dbReference type="GO" id="GO:0006089">
    <property type="term" value="P:lactate metabolic process"/>
    <property type="evidence" value="ECO:0007669"/>
    <property type="project" value="TreeGrafter"/>
</dbReference>
<dbReference type="PANTHER" id="PTHR10578">
    <property type="entry name" value="S -2-HYDROXY-ACID OXIDASE-RELATED"/>
    <property type="match status" value="1"/>
</dbReference>
<dbReference type="AlphaFoldDB" id="A0A7H9HS26"/>
<dbReference type="InterPro" id="IPR036400">
    <property type="entry name" value="Cyt_B5-like_heme/steroid_sf"/>
</dbReference>
<evidence type="ECO:0000256" key="22">
    <source>
        <dbReference type="ARBA" id="ARBA00078774"/>
    </source>
</evidence>
<evidence type="ECO:0000256" key="2">
    <source>
        <dbReference type="ARBA" id="ARBA00001970"/>
    </source>
</evidence>
<dbReference type="InterPro" id="IPR000262">
    <property type="entry name" value="FMN-dep_DH"/>
</dbReference>
<dbReference type="PROSITE" id="PS51349">
    <property type="entry name" value="FMN_HYDROXY_ACID_DH_2"/>
    <property type="match status" value="1"/>
</dbReference>
<keyword evidence="8" id="KW-0288">FMN</keyword>
<evidence type="ECO:0000256" key="16">
    <source>
        <dbReference type="ARBA" id="ARBA00052399"/>
    </source>
</evidence>
<comment type="similarity">
    <text evidence="18">In the N-terminal section; belongs to the cytochrome b5 family.</text>
</comment>
<keyword evidence="12" id="KW-0249">Electron transport</keyword>
<dbReference type="Proteomes" id="UP000510647">
    <property type="component" value="Chromosome 3"/>
</dbReference>
<dbReference type="InterPro" id="IPR013785">
    <property type="entry name" value="Aldolase_TIM"/>
</dbReference>
<evidence type="ECO:0000256" key="23">
    <source>
        <dbReference type="ARBA" id="ARBA00078938"/>
    </source>
</evidence>
<evidence type="ECO:0000256" key="10">
    <source>
        <dbReference type="ARBA" id="ARBA00022723"/>
    </source>
</evidence>
<evidence type="ECO:0000256" key="9">
    <source>
        <dbReference type="ARBA" id="ARBA00022660"/>
    </source>
</evidence>
<sequence length="587" mass="64566">MLLGTRIAQNVVRCVRRPVFRGLGVAGRRAQGIHTYRGQLRSRKWVIGAGCTLVGLAAVLARSGGDVIDNGTVRDMSKKAIKPEEVKKHNSVDDCWVVIDGYVYDLSDFIPSHPGGPAVIRDNAGKDVTAIFEPIHAPDVIEKFIAPDKRLGPLEGEMPDELVCPPFAPGESIADLAAKQQLRAQLPSLDHISNLYDFEYLASQILSNQAWAYYSSGADDEITMRENHSAYHRIFFKPRVLVDVEHVDTSTEFLGQKVDLPFYVSATALCKLGNPKEGEKDIARGCGMGPKKVVQMISTLASCSLQEIVEAAPSKDQIQWFQLYVNSDRKVTDDLIAEAQRLGLKALFITVDAPSLGNREKDAKVKFSAEKLGPKAMEQNKADKEKSKEVAEKGASRALSKFIDPSLSWKDIIEIKKKTKLPIVIKGVQRSEDVLKAAEIGVAGVVLSNHGGRQLDFSRSPVEVLAEVAPILREKNLHDSFEIYIDGGVRRGTDILKALCLGAKGVGLGRPFLYANSTYGKEGVRKLIDTLSFELEMSMRLLGVNSIKELNPDFLDLSALKAKGVEVPRDYLQQQAYQKPALADFEI</sequence>
<evidence type="ECO:0000256" key="1">
    <source>
        <dbReference type="ARBA" id="ARBA00001917"/>
    </source>
</evidence>
<dbReference type="EMBL" id="CP059269">
    <property type="protein sequence ID" value="QLQ79916.1"/>
    <property type="molecule type" value="Genomic_DNA"/>
</dbReference>
<evidence type="ECO:0000256" key="17">
    <source>
        <dbReference type="ARBA" id="ARBA00061137"/>
    </source>
</evidence>
<comment type="similarity">
    <text evidence="17">In the C-terminal section; belongs to the FMN-dependent alpha-hydroxy acid dehydrogenase family.</text>
</comment>
<evidence type="ECO:0000256" key="11">
    <source>
        <dbReference type="ARBA" id="ARBA00022946"/>
    </source>
</evidence>
<keyword evidence="15" id="KW-0496">Mitochondrion</keyword>
<comment type="cofactor">
    <cofactor evidence="2">
        <name>heme b</name>
        <dbReference type="ChEBI" id="CHEBI:60344"/>
    </cofactor>
</comment>
<keyword evidence="6" id="KW-0349">Heme</keyword>
<keyword evidence="9" id="KW-0679">Respiratory chain</keyword>
<evidence type="ECO:0000256" key="6">
    <source>
        <dbReference type="ARBA" id="ARBA00022617"/>
    </source>
</evidence>
<evidence type="ECO:0000256" key="4">
    <source>
        <dbReference type="ARBA" id="ARBA00011881"/>
    </source>
</evidence>
<evidence type="ECO:0000256" key="5">
    <source>
        <dbReference type="ARBA" id="ARBA00022448"/>
    </source>
</evidence>
<dbReference type="Gene3D" id="3.20.20.70">
    <property type="entry name" value="Aldolase class I"/>
    <property type="match status" value="1"/>
</dbReference>
<comment type="subcellular location">
    <subcellularLocation>
        <location evidence="3">Mitochondrion intermembrane space</location>
    </subcellularLocation>
</comment>
<evidence type="ECO:0000256" key="18">
    <source>
        <dbReference type="ARBA" id="ARBA00061589"/>
    </source>
</evidence>
<dbReference type="PANTHER" id="PTHR10578:SF148">
    <property type="entry name" value="L-LACTATE DEHYDROGENASE (CYTOCHROME)"/>
    <property type="match status" value="1"/>
</dbReference>
<dbReference type="InterPro" id="IPR018506">
    <property type="entry name" value="Cyt_B5_heme-BS"/>
</dbReference>
<evidence type="ECO:0000256" key="19">
    <source>
        <dbReference type="ARBA" id="ARBA00066458"/>
    </source>
</evidence>
<evidence type="ECO:0000256" key="14">
    <source>
        <dbReference type="ARBA" id="ARBA00023004"/>
    </source>
</evidence>
<evidence type="ECO:0000259" key="24">
    <source>
        <dbReference type="PROSITE" id="PS50255"/>
    </source>
</evidence>
<evidence type="ECO:0000256" key="20">
    <source>
        <dbReference type="ARBA" id="ARBA00068515"/>
    </source>
</evidence>
<evidence type="ECO:0000313" key="26">
    <source>
        <dbReference type="EMBL" id="QLQ79916.1"/>
    </source>
</evidence>
<keyword evidence="5" id="KW-0813">Transport</keyword>
<dbReference type="PROSITE" id="PS00557">
    <property type="entry name" value="FMN_HYDROXY_ACID_DH_1"/>
    <property type="match status" value="1"/>
</dbReference>
<dbReference type="InterPro" id="IPR037458">
    <property type="entry name" value="L-MDH/L-LDH_FMN-bd"/>
</dbReference>
<evidence type="ECO:0000256" key="21">
    <source>
        <dbReference type="ARBA" id="ARBA00075949"/>
    </source>
</evidence>
<dbReference type="PROSITE" id="PS50255">
    <property type="entry name" value="CYTOCHROME_B5_2"/>
    <property type="match status" value="1"/>
</dbReference>
<keyword evidence="7" id="KW-0285">Flavoprotein</keyword>
<dbReference type="InterPro" id="IPR008259">
    <property type="entry name" value="FMN_hydac_DH_AS"/>
</dbReference>
<dbReference type="InterPro" id="IPR001199">
    <property type="entry name" value="Cyt_B5-like_heme/steroid-bd"/>
</dbReference>
<evidence type="ECO:0000313" key="27">
    <source>
        <dbReference type="Proteomes" id="UP000510647"/>
    </source>
</evidence>
<evidence type="ECO:0000256" key="7">
    <source>
        <dbReference type="ARBA" id="ARBA00022630"/>
    </source>
</evidence>
<comment type="cofactor">
    <cofactor evidence="1">
        <name>FMN</name>
        <dbReference type="ChEBI" id="CHEBI:58210"/>
    </cofactor>
</comment>
<dbReference type="SUPFAM" id="SSF51395">
    <property type="entry name" value="FMN-linked oxidoreductases"/>
    <property type="match status" value="1"/>
</dbReference>
<comment type="catalytic activity">
    <reaction evidence="16">
        <text>(S)-lactate + 2 Fe(III)-[cytochrome c] = 2 Fe(II)-[cytochrome c] + pyruvate + 2 H(+)</text>
        <dbReference type="Rhea" id="RHEA:19909"/>
        <dbReference type="Rhea" id="RHEA-COMP:10350"/>
        <dbReference type="Rhea" id="RHEA-COMP:14399"/>
        <dbReference type="ChEBI" id="CHEBI:15361"/>
        <dbReference type="ChEBI" id="CHEBI:15378"/>
        <dbReference type="ChEBI" id="CHEBI:16651"/>
        <dbReference type="ChEBI" id="CHEBI:29033"/>
        <dbReference type="ChEBI" id="CHEBI:29034"/>
        <dbReference type="EC" id="1.1.2.3"/>
    </reaction>
    <physiologicalReaction direction="left-to-right" evidence="16">
        <dbReference type="Rhea" id="RHEA:19910"/>
    </physiologicalReaction>
</comment>
<reference evidence="26 27" key="1">
    <citation type="submission" date="2020-06" db="EMBL/GenBank/DDBJ databases">
        <title>The yeast mating-type switching endonuclease HO is a domesticated member of an unorthodox homing genetic element family.</title>
        <authorList>
            <person name="Coughlan A.Y."/>
            <person name="Lombardi L."/>
            <person name="Braun-Galleani S."/>
            <person name="Martos A.R."/>
            <person name="Galeote V."/>
            <person name="Bigey F."/>
            <person name="Dequin S."/>
            <person name="Byrne K.P."/>
            <person name="Wolfe K.H."/>
        </authorList>
    </citation>
    <scope>NUCLEOTIDE SEQUENCE [LARGE SCALE GENOMIC DNA]</scope>
    <source>
        <strain evidence="26 27">CBS2947</strain>
    </source>
</reference>
<dbReference type="Pfam" id="PF01070">
    <property type="entry name" value="FMN_dh"/>
    <property type="match status" value="1"/>
</dbReference>
<dbReference type="Gene3D" id="3.10.120.10">
    <property type="entry name" value="Cytochrome b5-like heme/steroid binding domain"/>
    <property type="match status" value="1"/>
</dbReference>
<feature type="domain" description="FMN hydroxy acid dehydrogenase" evidence="25">
    <location>
        <begin position="187"/>
        <end position="560"/>
    </location>
</feature>
<evidence type="ECO:0000256" key="12">
    <source>
        <dbReference type="ARBA" id="ARBA00022982"/>
    </source>
</evidence>
<dbReference type="InterPro" id="IPR037396">
    <property type="entry name" value="FMN_HAD"/>
</dbReference>
<evidence type="ECO:0000256" key="8">
    <source>
        <dbReference type="ARBA" id="ARBA00022643"/>
    </source>
</evidence>
<dbReference type="FunFam" id="3.10.120.10:FF:000009">
    <property type="entry name" value="Cytochrome b2, mitochondrial, putative"/>
    <property type="match status" value="1"/>
</dbReference>
<dbReference type="SUPFAM" id="SSF55856">
    <property type="entry name" value="Cytochrome b5-like heme/steroid binding domain"/>
    <property type="match status" value="1"/>
</dbReference>
<gene>
    <name evidence="26" type="ORF">HG537_0C05650</name>
</gene>
<proteinExistence type="inferred from homology"/>
<dbReference type="CDD" id="cd02922">
    <property type="entry name" value="FCB2_FMN"/>
    <property type="match status" value="1"/>
</dbReference>
<dbReference type="EC" id="1.1.2.3" evidence="19"/>
<dbReference type="SMART" id="SM01117">
    <property type="entry name" value="Cyt-b5"/>
    <property type="match status" value="1"/>
</dbReference>
<dbReference type="GO" id="GO:0046872">
    <property type="term" value="F:metal ion binding"/>
    <property type="evidence" value="ECO:0007669"/>
    <property type="project" value="UniProtKB-KW"/>
</dbReference>
<accession>A0A7H9HS26</accession>
<dbReference type="PROSITE" id="PS00191">
    <property type="entry name" value="CYTOCHROME_B5_1"/>
    <property type="match status" value="1"/>
</dbReference>
<keyword evidence="14" id="KW-0408">Iron</keyword>
<feature type="domain" description="Cytochrome b5 heme-binding" evidence="24">
    <location>
        <begin position="78"/>
        <end position="155"/>
    </location>
</feature>
<protein>
    <recommendedName>
        <fullName evidence="20">L-lactate dehydrogenase (cytochrome)</fullName>
        <ecNumber evidence="19">1.1.2.3</ecNumber>
    </recommendedName>
    <alternativeName>
        <fullName evidence="22">Cytochrome b2</fullName>
    </alternativeName>
    <alternativeName>
        <fullName evidence="21">Flavocytochrome b2</fullName>
    </alternativeName>
    <alternativeName>
        <fullName evidence="23">L-lactate ferricytochrome c oxidoreductase</fullName>
    </alternativeName>
</protein>
<dbReference type="OrthoDB" id="1925334at2759"/>
<dbReference type="GO" id="GO:0020037">
    <property type="term" value="F:heme binding"/>
    <property type="evidence" value="ECO:0007669"/>
    <property type="project" value="InterPro"/>
</dbReference>
<keyword evidence="13" id="KW-0560">Oxidoreductase</keyword>
<evidence type="ECO:0000259" key="25">
    <source>
        <dbReference type="PROSITE" id="PS51349"/>
    </source>
</evidence>
<dbReference type="Pfam" id="PF00173">
    <property type="entry name" value="Cyt-b5"/>
    <property type="match status" value="1"/>
</dbReference>
<name>A0A7H9HS26_9SACH</name>
<evidence type="ECO:0000256" key="3">
    <source>
        <dbReference type="ARBA" id="ARBA00004569"/>
    </source>
</evidence>
<evidence type="ECO:0000256" key="15">
    <source>
        <dbReference type="ARBA" id="ARBA00023128"/>
    </source>
</evidence>
<keyword evidence="10" id="KW-0479">Metal-binding</keyword>
<comment type="subunit">
    <text evidence="4">Homotetramer.</text>
</comment>
<keyword evidence="11" id="KW-0809">Transit peptide</keyword>
<keyword evidence="27" id="KW-1185">Reference proteome</keyword>
<dbReference type="GO" id="GO:0004460">
    <property type="term" value="F:L-lactate dehydrogenase (cytochrome) activity"/>
    <property type="evidence" value="ECO:0007669"/>
    <property type="project" value="UniProtKB-EC"/>
</dbReference>
<dbReference type="GO" id="GO:0005758">
    <property type="term" value="C:mitochondrial intermembrane space"/>
    <property type="evidence" value="ECO:0007669"/>
    <property type="project" value="UniProtKB-SubCell"/>
</dbReference>
<evidence type="ECO:0000256" key="13">
    <source>
        <dbReference type="ARBA" id="ARBA00023002"/>
    </source>
</evidence>
<organism evidence="26 27">
    <name type="scientific">Torulaspora globosa</name>
    <dbReference type="NCBI Taxonomy" id="48254"/>
    <lineage>
        <taxon>Eukaryota</taxon>
        <taxon>Fungi</taxon>
        <taxon>Dikarya</taxon>
        <taxon>Ascomycota</taxon>
        <taxon>Saccharomycotina</taxon>
        <taxon>Saccharomycetes</taxon>
        <taxon>Saccharomycetales</taxon>
        <taxon>Saccharomycetaceae</taxon>
        <taxon>Torulaspora</taxon>
    </lineage>
</organism>